<evidence type="ECO:0000256" key="5">
    <source>
        <dbReference type="ARBA" id="ARBA00022525"/>
    </source>
</evidence>
<dbReference type="GO" id="GO:0016042">
    <property type="term" value="P:lipid catabolic process"/>
    <property type="evidence" value="ECO:0007669"/>
    <property type="project" value="TreeGrafter"/>
</dbReference>
<evidence type="ECO:0000256" key="8">
    <source>
        <dbReference type="SAM" id="SignalP"/>
    </source>
</evidence>
<keyword evidence="10" id="KW-1185">Reference proteome</keyword>
<comment type="similarity">
    <text evidence="3 7">Belongs to the AB hydrolase superfamily. Lipase family.</text>
</comment>
<evidence type="ECO:0000256" key="2">
    <source>
        <dbReference type="ARBA" id="ARBA00004613"/>
    </source>
</evidence>
<dbReference type="GeneID" id="107221581"/>
<dbReference type="PRINTS" id="PR00821">
    <property type="entry name" value="TAGLIPASE"/>
</dbReference>
<dbReference type="InterPro" id="IPR000734">
    <property type="entry name" value="TAG_lipase"/>
</dbReference>
<dbReference type="SUPFAM" id="SSF53474">
    <property type="entry name" value="alpha/beta-Hydrolases"/>
    <property type="match status" value="1"/>
</dbReference>
<dbReference type="EC" id="3.1.1.32" evidence="4"/>
<evidence type="ECO:0000313" key="10">
    <source>
        <dbReference type="Proteomes" id="UP000829291"/>
    </source>
</evidence>
<dbReference type="RefSeq" id="XP_015516106.2">
    <property type="nucleotide sequence ID" value="XM_015660620.2"/>
</dbReference>
<gene>
    <name evidence="11" type="primary">LOC107221581</name>
</gene>
<dbReference type="PANTHER" id="PTHR11610">
    <property type="entry name" value="LIPASE"/>
    <property type="match status" value="1"/>
</dbReference>
<evidence type="ECO:0000256" key="1">
    <source>
        <dbReference type="ARBA" id="ARBA00000111"/>
    </source>
</evidence>
<dbReference type="InterPro" id="IPR033906">
    <property type="entry name" value="Lipase_N"/>
</dbReference>
<keyword evidence="8" id="KW-0732">Signal</keyword>
<feature type="chain" id="PRO_5045195353" description="phospholipase A1" evidence="8">
    <location>
        <begin position="22"/>
        <end position="318"/>
    </location>
</feature>
<evidence type="ECO:0000256" key="3">
    <source>
        <dbReference type="ARBA" id="ARBA00010701"/>
    </source>
</evidence>
<evidence type="ECO:0000256" key="6">
    <source>
        <dbReference type="ARBA" id="ARBA00022801"/>
    </source>
</evidence>
<dbReference type="OrthoDB" id="199913at2759"/>
<dbReference type="Pfam" id="PF00151">
    <property type="entry name" value="Lipase"/>
    <property type="match status" value="1"/>
</dbReference>
<dbReference type="PANTHER" id="PTHR11610:SF37">
    <property type="entry name" value="GH01208P"/>
    <property type="match status" value="1"/>
</dbReference>
<comment type="subcellular location">
    <subcellularLocation>
        <location evidence="2">Secreted</location>
    </subcellularLocation>
</comment>
<sequence length="318" mass="34087">MMARFAYFLFFGMALVNVASPTYTPCDSCTDRANSTQLENIELYIFTGDAENTSVLIGAATDLVVKIDASKPTVLYFHGWTESSKSTSVQTIVAAYLERADHNVLVLDYSEIAGEAWNYAYLSTEGVGYTVAIALDEMVAAGLDATTLNLVGHSLGAQVMGYIGKNVNFTIPKITGLDPAGPGFTETDSHLQASDADFVEIIHTEASYLGIDYSAGDVDFWPNGGSSQPGCSTTSELVQITCSHARSWAYFAESLSDEDAFLAIACDSYTEFEAGSCSSNTEEIMGYATPNTAAGNYMLQTNSDSPYGRGEEGTTYVE</sequence>
<evidence type="ECO:0000313" key="11">
    <source>
        <dbReference type="RefSeq" id="XP_015516106.2"/>
    </source>
</evidence>
<organism evidence="11">
    <name type="scientific">Neodiprion lecontei</name>
    <name type="common">Redheaded pine sawfly</name>
    <dbReference type="NCBI Taxonomy" id="441921"/>
    <lineage>
        <taxon>Eukaryota</taxon>
        <taxon>Metazoa</taxon>
        <taxon>Ecdysozoa</taxon>
        <taxon>Arthropoda</taxon>
        <taxon>Hexapoda</taxon>
        <taxon>Insecta</taxon>
        <taxon>Pterygota</taxon>
        <taxon>Neoptera</taxon>
        <taxon>Endopterygota</taxon>
        <taxon>Hymenoptera</taxon>
        <taxon>Tenthredinoidea</taxon>
        <taxon>Diprionidae</taxon>
        <taxon>Diprioninae</taxon>
        <taxon>Neodiprion</taxon>
    </lineage>
</organism>
<keyword evidence="5" id="KW-0964">Secreted</keyword>
<dbReference type="GO" id="GO:0017171">
    <property type="term" value="F:serine hydrolase activity"/>
    <property type="evidence" value="ECO:0007669"/>
    <property type="project" value="TreeGrafter"/>
</dbReference>
<dbReference type="AlphaFoldDB" id="A0A6J0BN36"/>
<dbReference type="GO" id="GO:0005615">
    <property type="term" value="C:extracellular space"/>
    <property type="evidence" value="ECO:0007669"/>
    <property type="project" value="TreeGrafter"/>
</dbReference>
<evidence type="ECO:0000256" key="7">
    <source>
        <dbReference type="RuleBase" id="RU004262"/>
    </source>
</evidence>
<dbReference type="InParanoid" id="A0A6J0BN36"/>
<evidence type="ECO:0000259" key="9">
    <source>
        <dbReference type="Pfam" id="PF00151"/>
    </source>
</evidence>
<name>A0A6J0BN36_NEOLC</name>
<dbReference type="KEGG" id="nlo:107221581"/>
<comment type="catalytic activity">
    <reaction evidence="1">
        <text>a 1,2-diacyl-sn-glycero-3-phosphocholine + H2O = a 2-acyl-sn-glycero-3-phosphocholine + a fatty acid + H(+)</text>
        <dbReference type="Rhea" id="RHEA:18689"/>
        <dbReference type="ChEBI" id="CHEBI:15377"/>
        <dbReference type="ChEBI" id="CHEBI:15378"/>
        <dbReference type="ChEBI" id="CHEBI:28868"/>
        <dbReference type="ChEBI" id="CHEBI:57643"/>
        <dbReference type="ChEBI" id="CHEBI:57875"/>
        <dbReference type="EC" id="3.1.1.32"/>
    </reaction>
</comment>
<dbReference type="InterPro" id="IPR029058">
    <property type="entry name" value="AB_hydrolase_fold"/>
</dbReference>
<dbReference type="InterPro" id="IPR013818">
    <property type="entry name" value="Lipase"/>
</dbReference>
<dbReference type="CDD" id="cd00707">
    <property type="entry name" value="Pancreat_lipase_like"/>
    <property type="match status" value="1"/>
</dbReference>
<feature type="signal peptide" evidence="8">
    <location>
        <begin position="1"/>
        <end position="21"/>
    </location>
</feature>
<dbReference type="Gene3D" id="3.40.50.1820">
    <property type="entry name" value="alpha/beta hydrolase"/>
    <property type="match status" value="1"/>
</dbReference>
<reference evidence="11" key="1">
    <citation type="submission" date="2025-08" db="UniProtKB">
        <authorList>
            <consortium name="RefSeq"/>
        </authorList>
    </citation>
    <scope>IDENTIFICATION</scope>
    <source>
        <tissue evidence="11">Thorax and Abdomen</tissue>
    </source>
</reference>
<dbReference type="Proteomes" id="UP000829291">
    <property type="component" value="Chromosome 4"/>
</dbReference>
<protein>
    <recommendedName>
        <fullName evidence="4">phospholipase A1</fullName>
        <ecNumber evidence="4">3.1.1.32</ecNumber>
    </recommendedName>
</protein>
<dbReference type="GO" id="GO:0008970">
    <property type="term" value="F:phospholipase A1 activity"/>
    <property type="evidence" value="ECO:0007669"/>
    <property type="project" value="UniProtKB-EC"/>
</dbReference>
<evidence type="ECO:0000256" key="4">
    <source>
        <dbReference type="ARBA" id="ARBA00013179"/>
    </source>
</evidence>
<keyword evidence="6" id="KW-0378">Hydrolase</keyword>
<dbReference type="FunCoup" id="A0A6J0BN36">
    <property type="interactions" value="17"/>
</dbReference>
<feature type="domain" description="Lipase" evidence="9">
    <location>
        <begin position="30"/>
        <end position="307"/>
    </location>
</feature>
<proteinExistence type="inferred from homology"/>
<accession>A0A6J0BN36</accession>